<accession>A0ABN7XKC4</accession>
<sequence>KDCVRLHPDCQHPCLNKMCGEECGECLFSVENITLSCGHEYKNTKCRDKKNIDKLLCHEEVQRELPKCGHEHLME</sequence>
<feature type="non-terminal residue" evidence="1">
    <location>
        <position position="1"/>
    </location>
</feature>
<name>A0ABN7XKC4_GIGMA</name>
<comment type="caution">
    <text evidence="1">The sequence shown here is derived from an EMBL/GenBank/DDBJ whole genome shotgun (WGS) entry which is preliminary data.</text>
</comment>
<proteinExistence type="predicted"/>
<dbReference type="Proteomes" id="UP000789901">
    <property type="component" value="Unassembled WGS sequence"/>
</dbReference>
<organism evidence="1 2">
    <name type="scientific">Gigaspora margarita</name>
    <dbReference type="NCBI Taxonomy" id="4874"/>
    <lineage>
        <taxon>Eukaryota</taxon>
        <taxon>Fungi</taxon>
        <taxon>Fungi incertae sedis</taxon>
        <taxon>Mucoromycota</taxon>
        <taxon>Glomeromycotina</taxon>
        <taxon>Glomeromycetes</taxon>
        <taxon>Diversisporales</taxon>
        <taxon>Gigasporaceae</taxon>
        <taxon>Gigaspora</taxon>
    </lineage>
</organism>
<keyword evidence="2" id="KW-1185">Reference proteome</keyword>
<gene>
    <name evidence="1" type="ORF">GMARGA_LOCUS44530</name>
</gene>
<dbReference type="EMBL" id="CAJVQB010152316">
    <property type="protein sequence ID" value="CAG8855709.1"/>
    <property type="molecule type" value="Genomic_DNA"/>
</dbReference>
<reference evidence="1 2" key="1">
    <citation type="submission" date="2021-06" db="EMBL/GenBank/DDBJ databases">
        <authorList>
            <person name="Kallberg Y."/>
            <person name="Tangrot J."/>
            <person name="Rosling A."/>
        </authorList>
    </citation>
    <scope>NUCLEOTIDE SEQUENCE [LARGE SCALE GENOMIC DNA]</scope>
    <source>
        <strain evidence="1 2">120-4 pot B 10/14</strain>
    </source>
</reference>
<protein>
    <submittedName>
        <fullName evidence="1">19761_t:CDS:1</fullName>
    </submittedName>
</protein>
<evidence type="ECO:0000313" key="2">
    <source>
        <dbReference type="Proteomes" id="UP000789901"/>
    </source>
</evidence>
<feature type="non-terminal residue" evidence="1">
    <location>
        <position position="75"/>
    </location>
</feature>
<evidence type="ECO:0000313" key="1">
    <source>
        <dbReference type="EMBL" id="CAG8855709.1"/>
    </source>
</evidence>